<dbReference type="PANTHER" id="PTHR11188">
    <property type="entry name" value="ARRESTIN DOMAIN CONTAINING PROTEIN"/>
    <property type="match status" value="1"/>
</dbReference>
<dbReference type="GO" id="GO:0005737">
    <property type="term" value="C:cytoplasm"/>
    <property type="evidence" value="ECO:0007669"/>
    <property type="project" value="TreeGrafter"/>
</dbReference>
<dbReference type="InterPro" id="IPR050357">
    <property type="entry name" value="Arrestin_domain-protein"/>
</dbReference>
<dbReference type="OrthoDB" id="2742096at2759"/>
<accession>A0A165I8L4</accession>
<keyword evidence="2" id="KW-1185">Reference proteome</keyword>
<organism evidence="1 2">
    <name type="scientific">Laetiporus sulphureus 93-53</name>
    <dbReference type="NCBI Taxonomy" id="1314785"/>
    <lineage>
        <taxon>Eukaryota</taxon>
        <taxon>Fungi</taxon>
        <taxon>Dikarya</taxon>
        <taxon>Basidiomycota</taxon>
        <taxon>Agaricomycotina</taxon>
        <taxon>Agaricomycetes</taxon>
        <taxon>Polyporales</taxon>
        <taxon>Laetiporus</taxon>
    </lineage>
</organism>
<dbReference type="Gene3D" id="2.60.40.640">
    <property type="match status" value="1"/>
</dbReference>
<dbReference type="InParanoid" id="A0A165I8L4"/>
<evidence type="ECO:0000313" key="2">
    <source>
        <dbReference type="Proteomes" id="UP000076871"/>
    </source>
</evidence>
<feature type="non-terminal residue" evidence="1">
    <location>
        <position position="1"/>
    </location>
</feature>
<dbReference type="AlphaFoldDB" id="A0A165I8L4"/>
<dbReference type="Proteomes" id="UP000076871">
    <property type="component" value="Unassembled WGS sequence"/>
</dbReference>
<dbReference type="PANTHER" id="PTHR11188:SF17">
    <property type="entry name" value="FI21816P1"/>
    <property type="match status" value="1"/>
</dbReference>
<name>A0A165I8L4_9APHY</name>
<gene>
    <name evidence="1" type="ORF">LAESUDRAFT_639836</name>
</gene>
<dbReference type="GO" id="GO:0015031">
    <property type="term" value="P:protein transport"/>
    <property type="evidence" value="ECO:0007669"/>
    <property type="project" value="TreeGrafter"/>
</dbReference>
<dbReference type="InterPro" id="IPR014752">
    <property type="entry name" value="Arrestin-like_C"/>
</dbReference>
<protein>
    <recommendedName>
        <fullName evidence="3">Arrestin-like N-terminal domain-containing protein</fullName>
    </recommendedName>
</protein>
<dbReference type="RefSeq" id="XP_040770242.1">
    <property type="nucleotide sequence ID" value="XM_040903561.1"/>
</dbReference>
<dbReference type="InterPro" id="IPR014756">
    <property type="entry name" value="Ig_E-set"/>
</dbReference>
<evidence type="ECO:0008006" key="3">
    <source>
        <dbReference type="Google" id="ProtNLM"/>
    </source>
</evidence>
<dbReference type="STRING" id="1314785.A0A165I8L4"/>
<dbReference type="GeneID" id="63820592"/>
<dbReference type="EMBL" id="KV427605">
    <property type="protein sequence ID" value="KZT12732.1"/>
    <property type="molecule type" value="Genomic_DNA"/>
</dbReference>
<dbReference type="SUPFAM" id="SSF81296">
    <property type="entry name" value="E set domains"/>
    <property type="match status" value="1"/>
</dbReference>
<sequence>IEEVQVLLRGYVRTCISRNNQKQRQLDSLLSSRECLWTRGIVYPSPGTHSLTMPFSLELPESVPPSFDISYPGVDATIRYFVEIIGVRPGALRTNFRSQHPLAVVSPDPVGAQVRTGLRSGWNGPWKVITENKRIRRGFWGEFADVSVELAFPLVPALPLHTQIPFRISVSTLSKTLDSDDGKEIWPVPPMHPEKVHFKLKRRVHVKAGMWSQYSVQDVSRLGGMGRSHGAVEICESQCQWVPLAKSSKGKWRQRKTFRSSFRLSCPPTFTNYLVKNEYFLYIEVPFSGFLNNLCSIVPVTISSGKMPRRAADQIVVPSHLWPDWEQIDLPRKRKYALSFA</sequence>
<evidence type="ECO:0000313" key="1">
    <source>
        <dbReference type="EMBL" id="KZT12732.1"/>
    </source>
</evidence>
<proteinExistence type="predicted"/>
<reference evidence="1 2" key="1">
    <citation type="journal article" date="2016" name="Mol. Biol. Evol.">
        <title>Comparative Genomics of Early-Diverging Mushroom-Forming Fungi Provides Insights into the Origins of Lignocellulose Decay Capabilities.</title>
        <authorList>
            <person name="Nagy L.G."/>
            <person name="Riley R."/>
            <person name="Tritt A."/>
            <person name="Adam C."/>
            <person name="Daum C."/>
            <person name="Floudas D."/>
            <person name="Sun H."/>
            <person name="Yadav J.S."/>
            <person name="Pangilinan J."/>
            <person name="Larsson K.H."/>
            <person name="Matsuura K."/>
            <person name="Barry K."/>
            <person name="Labutti K."/>
            <person name="Kuo R."/>
            <person name="Ohm R.A."/>
            <person name="Bhattacharya S.S."/>
            <person name="Shirouzu T."/>
            <person name="Yoshinaga Y."/>
            <person name="Martin F.M."/>
            <person name="Grigoriev I.V."/>
            <person name="Hibbett D.S."/>
        </authorList>
    </citation>
    <scope>NUCLEOTIDE SEQUENCE [LARGE SCALE GENOMIC DNA]</scope>
    <source>
        <strain evidence="1 2">93-53</strain>
    </source>
</reference>